<evidence type="ECO:0000256" key="4">
    <source>
        <dbReference type="ARBA" id="ARBA00022542"/>
    </source>
</evidence>
<comment type="caution">
    <text evidence="17">Lacks conserved residue(s) required for the propagation of feature annotation.</text>
</comment>
<dbReference type="CTD" id="100334116"/>
<keyword evidence="11" id="KW-0873">Pyrrolidone carboxylic acid</keyword>
<dbReference type="Proteomes" id="UP000008672">
    <property type="component" value="Unassembled WGS sequence"/>
</dbReference>
<dbReference type="CDD" id="cd01099">
    <property type="entry name" value="PAN_AP_HGF"/>
    <property type="match status" value="1"/>
</dbReference>
<keyword evidence="23" id="KW-1185">Reference proteome</keyword>
<dbReference type="InterPro" id="IPR018056">
    <property type="entry name" value="Kringle_CS"/>
</dbReference>
<dbReference type="FunFam" id="2.40.20.10:FF:000002">
    <property type="entry name" value="Hepatocyte growth factor"/>
    <property type="match status" value="1"/>
</dbReference>
<feature type="domain" description="Kringle" evidence="19">
    <location>
        <begin position="114"/>
        <end position="193"/>
    </location>
</feature>
<evidence type="ECO:0000256" key="9">
    <source>
        <dbReference type="ARBA" id="ARBA00023157"/>
    </source>
</evidence>
<dbReference type="PROSITE" id="PS50070">
    <property type="entry name" value="KRINGLE_2"/>
    <property type="match status" value="4"/>
</dbReference>
<evidence type="ECO:0000256" key="12">
    <source>
        <dbReference type="ARBA" id="ARBA00025867"/>
    </source>
</evidence>
<evidence type="ECO:0000256" key="8">
    <source>
        <dbReference type="ARBA" id="ARBA00023030"/>
    </source>
</evidence>
<dbReference type="Gene3D" id="2.40.10.10">
    <property type="entry name" value="Trypsin-like serine proteases"/>
    <property type="match status" value="2"/>
</dbReference>
<reference evidence="23" key="1">
    <citation type="submission" date="2011-08" db="EMBL/GenBank/DDBJ databases">
        <title>The draft genome of Latimeria chalumnae.</title>
        <authorList>
            <person name="Di Palma F."/>
            <person name="Alfoldi J."/>
            <person name="Johnson J."/>
            <person name="Berlin A."/>
            <person name="Gnerre S."/>
            <person name="Jaffe D."/>
            <person name="MacCallum I."/>
            <person name="Young S."/>
            <person name="Walker B.J."/>
            <person name="Lander E."/>
            <person name="Lindblad-Toh K."/>
        </authorList>
    </citation>
    <scope>NUCLEOTIDE SEQUENCE [LARGE SCALE GENOMIC DNA]</scope>
    <source>
        <strain evidence="23">Wild caught</strain>
    </source>
</reference>
<dbReference type="FunFam" id="2.40.20.10:FF:000007">
    <property type="entry name" value="Hepatocyte growth factor"/>
    <property type="match status" value="1"/>
</dbReference>
<dbReference type="PROSITE" id="PS50948">
    <property type="entry name" value="PAN"/>
    <property type="match status" value="1"/>
</dbReference>
<evidence type="ECO:0000313" key="22">
    <source>
        <dbReference type="Ensembl" id="ENSLACP00000023353.1"/>
    </source>
</evidence>
<protein>
    <recommendedName>
        <fullName evidence="2 16">Hepatocyte growth factor</fullName>
    </recommendedName>
    <alternativeName>
        <fullName evidence="14 16">Hepatopoietin-A</fullName>
    </alternativeName>
    <alternativeName>
        <fullName evidence="13 16">Scatter factor</fullName>
    </alternativeName>
</protein>
<evidence type="ECO:0000256" key="14">
    <source>
        <dbReference type="ARBA" id="ARBA00033078"/>
    </source>
</evidence>
<dbReference type="FunFam" id="2.40.20.10:FF:000004">
    <property type="entry name" value="Hepatocyte growth factor"/>
    <property type="match status" value="1"/>
</dbReference>
<keyword evidence="3" id="KW-0964">Secreted</keyword>
<keyword evidence="4 16" id="KW-0721">Serine protease homolog</keyword>
<dbReference type="SMART" id="SM00020">
    <property type="entry name" value="Tryp_SPc"/>
    <property type="match status" value="1"/>
</dbReference>
<dbReference type="EMBL" id="AFYH01016768">
    <property type="status" value="NOT_ANNOTATED_CDS"/>
    <property type="molecule type" value="Genomic_DNA"/>
</dbReference>
<feature type="domain" description="Peptidase S1" evidence="20">
    <location>
        <begin position="481"/>
        <end position="712"/>
    </location>
</feature>
<keyword evidence="8 16" id="KW-0339">Growth factor</keyword>
<dbReference type="PRINTS" id="PR00018">
    <property type="entry name" value="KRINGLE"/>
</dbReference>
<feature type="domain" description="Kringle" evidence="19">
    <location>
        <begin position="288"/>
        <end position="367"/>
    </location>
</feature>
<evidence type="ECO:0000313" key="23">
    <source>
        <dbReference type="Proteomes" id="UP000008672"/>
    </source>
</evidence>
<dbReference type="CDD" id="cd00190">
    <property type="entry name" value="Tryp_SPc"/>
    <property type="match status" value="1"/>
</dbReference>
<dbReference type="Gene3D" id="3.50.4.10">
    <property type="entry name" value="Hepatocyte Growth Factor"/>
    <property type="match status" value="1"/>
</dbReference>
<evidence type="ECO:0000259" key="19">
    <source>
        <dbReference type="PROSITE" id="PS50070"/>
    </source>
</evidence>
<dbReference type="AlphaFoldDB" id="M3XKU7"/>
<organism evidence="22 23">
    <name type="scientific">Latimeria chalumnae</name>
    <name type="common">Coelacanth</name>
    <dbReference type="NCBI Taxonomy" id="7897"/>
    <lineage>
        <taxon>Eukaryota</taxon>
        <taxon>Metazoa</taxon>
        <taxon>Chordata</taxon>
        <taxon>Craniata</taxon>
        <taxon>Vertebrata</taxon>
        <taxon>Euteleostomi</taxon>
        <taxon>Coelacanthiformes</taxon>
        <taxon>Coelacanthidae</taxon>
        <taxon>Latimeria</taxon>
    </lineage>
</organism>
<dbReference type="Bgee" id="ENSLACG00000018354">
    <property type="expression patterns" value="Expressed in pelvic fin"/>
</dbReference>
<dbReference type="GO" id="GO:0005615">
    <property type="term" value="C:extracellular space"/>
    <property type="evidence" value="ECO:0007669"/>
    <property type="project" value="TreeGrafter"/>
</dbReference>
<dbReference type="PANTHER" id="PTHR24261:SF8">
    <property type="entry name" value="HEPATOCYTE GROWTH FACTOR"/>
    <property type="match status" value="1"/>
</dbReference>
<comment type="function">
    <text evidence="15">Potent mitogen for mature parenchymal hepatocyte cells, seems to be a hepatotrophic factor, and acts as a growth factor for a broad spectrum of tissues and cell types. Activating ligand for the receptor tyrosine kinase MET by binding to it and promoting its dimerization. Activates MAPK signaling following TMPRSS13 cleavage and activation.</text>
</comment>
<dbReference type="EMBL" id="AFYH01016772">
    <property type="status" value="NOT_ANNOTATED_CDS"/>
    <property type="molecule type" value="Genomic_DNA"/>
</dbReference>
<evidence type="ECO:0000256" key="18">
    <source>
        <dbReference type="SAM" id="SignalP"/>
    </source>
</evidence>
<dbReference type="EMBL" id="AFYH01016770">
    <property type="status" value="NOT_ANNOTATED_CDS"/>
    <property type="molecule type" value="Genomic_DNA"/>
</dbReference>
<dbReference type="CDD" id="cd00108">
    <property type="entry name" value="KR"/>
    <property type="match status" value="4"/>
</dbReference>
<dbReference type="PANTHER" id="PTHR24261">
    <property type="entry name" value="PLASMINOGEN-RELATED"/>
    <property type="match status" value="1"/>
</dbReference>
<keyword evidence="5 17" id="KW-0420">Kringle</keyword>
<dbReference type="InterPro" id="IPR000001">
    <property type="entry name" value="Kringle"/>
</dbReference>
<evidence type="ECO:0000256" key="13">
    <source>
        <dbReference type="ARBA" id="ARBA00031997"/>
    </source>
</evidence>
<keyword evidence="9 17" id="KW-1015">Disulfide bond</keyword>
<dbReference type="InterPro" id="IPR050759">
    <property type="entry name" value="Serine_protease_kringle"/>
</dbReference>
<evidence type="ECO:0000256" key="17">
    <source>
        <dbReference type="PROSITE-ProRule" id="PRU00121"/>
    </source>
</evidence>
<dbReference type="EMBL" id="AFYH01016767">
    <property type="status" value="NOT_ANNOTATED_CDS"/>
    <property type="molecule type" value="Genomic_DNA"/>
</dbReference>
<name>M3XKU7_LATCH</name>
<dbReference type="PRINTS" id="PR00722">
    <property type="entry name" value="CHYMOTRYPSIN"/>
</dbReference>
<comment type="subcellular location">
    <subcellularLocation>
        <location evidence="1">Secreted</location>
    </subcellularLocation>
</comment>
<dbReference type="InterPro" id="IPR001254">
    <property type="entry name" value="Trypsin_dom"/>
</dbReference>
<dbReference type="GO" id="GO:0043066">
    <property type="term" value="P:negative regulation of apoptotic process"/>
    <property type="evidence" value="ECO:0007669"/>
    <property type="project" value="TreeGrafter"/>
</dbReference>
<dbReference type="InterPro" id="IPR001314">
    <property type="entry name" value="Peptidase_S1A"/>
</dbReference>
<evidence type="ECO:0000256" key="11">
    <source>
        <dbReference type="ARBA" id="ARBA00023283"/>
    </source>
</evidence>
<evidence type="ECO:0000256" key="16">
    <source>
        <dbReference type="PIRNR" id="PIRNR001152"/>
    </source>
</evidence>
<evidence type="ECO:0000256" key="15">
    <source>
        <dbReference type="ARBA" id="ARBA00045210"/>
    </source>
</evidence>
<dbReference type="GO" id="GO:0004252">
    <property type="term" value="F:serine-type endopeptidase activity"/>
    <property type="evidence" value="ECO:0007669"/>
    <property type="project" value="InterPro"/>
</dbReference>
<dbReference type="InParanoid" id="M3XKU7"/>
<dbReference type="MEROPS" id="S01.976"/>
<dbReference type="EMBL" id="AFYH01016773">
    <property type="status" value="NOT_ANNOTATED_CDS"/>
    <property type="molecule type" value="Genomic_DNA"/>
</dbReference>
<dbReference type="Gene3D" id="2.40.20.10">
    <property type="entry name" value="Plasminogen Kringle 4"/>
    <property type="match status" value="4"/>
</dbReference>
<feature type="domain" description="Kringle" evidence="19">
    <location>
        <begin position="197"/>
        <end position="275"/>
    </location>
</feature>
<dbReference type="SMART" id="SM00473">
    <property type="entry name" value="PAN_AP"/>
    <property type="match status" value="1"/>
</dbReference>
<evidence type="ECO:0000256" key="6">
    <source>
        <dbReference type="ARBA" id="ARBA00022729"/>
    </source>
</evidence>
<dbReference type="PIRSF" id="PIRSF001152">
    <property type="entry name" value="HGF_MST1"/>
    <property type="match status" value="1"/>
</dbReference>
<dbReference type="GO" id="GO:0048012">
    <property type="term" value="P:hepatocyte growth factor receptor signaling pathway"/>
    <property type="evidence" value="ECO:0007669"/>
    <property type="project" value="TreeGrafter"/>
</dbReference>
<keyword evidence="7" id="KW-0677">Repeat</keyword>
<evidence type="ECO:0000256" key="10">
    <source>
        <dbReference type="ARBA" id="ARBA00023180"/>
    </source>
</evidence>
<evidence type="ECO:0000256" key="5">
    <source>
        <dbReference type="ARBA" id="ARBA00022572"/>
    </source>
</evidence>
<dbReference type="eggNOG" id="ENOG502QR40">
    <property type="taxonomic scope" value="Eukaryota"/>
</dbReference>
<dbReference type="InterPro" id="IPR024174">
    <property type="entry name" value="HGF/MST1"/>
</dbReference>
<proteinExistence type="inferred from homology"/>
<reference evidence="22" key="2">
    <citation type="submission" date="2025-08" db="UniProtKB">
        <authorList>
            <consortium name="Ensembl"/>
        </authorList>
    </citation>
    <scope>IDENTIFICATION</scope>
</reference>
<dbReference type="OMA" id="CNIKVCE"/>
<dbReference type="OrthoDB" id="41905at2759"/>
<dbReference type="KEGG" id="lcm:102354206"/>
<evidence type="ECO:0000259" key="21">
    <source>
        <dbReference type="PROSITE" id="PS50948"/>
    </source>
</evidence>
<dbReference type="InterPro" id="IPR003609">
    <property type="entry name" value="Pan_app"/>
</dbReference>
<dbReference type="Pfam" id="PF00089">
    <property type="entry name" value="Trypsin"/>
    <property type="match status" value="1"/>
</dbReference>
<evidence type="ECO:0000256" key="3">
    <source>
        <dbReference type="ARBA" id="ARBA00022525"/>
    </source>
</evidence>
<dbReference type="SUPFAM" id="SSF50494">
    <property type="entry name" value="Trypsin-like serine proteases"/>
    <property type="match status" value="1"/>
</dbReference>
<feature type="domain" description="Apple" evidence="21">
    <location>
        <begin position="9"/>
        <end position="110"/>
    </location>
</feature>
<dbReference type="GeneID" id="102354206"/>
<dbReference type="InterPro" id="IPR038178">
    <property type="entry name" value="Kringle_sf"/>
</dbReference>
<evidence type="ECO:0000259" key="20">
    <source>
        <dbReference type="PROSITE" id="PS50240"/>
    </source>
</evidence>
<feature type="disulfide bond" evidence="17">
    <location>
        <begin position="310"/>
        <end position="349"/>
    </location>
</feature>
<feature type="disulfide bond" evidence="17">
    <location>
        <begin position="198"/>
        <end position="275"/>
    </location>
</feature>
<feature type="disulfide bond" evidence="17">
    <location>
        <begin position="247"/>
        <end position="270"/>
    </location>
</feature>
<dbReference type="PROSITE" id="PS00021">
    <property type="entry name" value="KRINGLE_1"/>
    <property type="match status" value="3"/>
</dbReference>
<dbReference type="STRING" id="7897.ENSLACP00000023353"/>
<dbReference type="InterPro" id="IPR027284">
    <property type="entry name" value="Hepatocyte_GF"/>
</dbReference>
<dbReference type="Pfam" id="PF00051">
    <property type="entry name" value="Kringle"/>
    <property type="match status" value="4"/>
</dbReference>
<dbReference type="InterPro" id="IPR043504">
    <property type="entry name" value="Peptidase_S1_PA_chymotrypsin"/>
</dbReference>
<sequence length="720" mass="81675">MWAAKIFICLFLVLYTEAKGKKRNPLHDYQKTAGIILIKRDRSLQVKSKANTTVEECARKCSRNKRKTFICMAFSFQKSEKHCKLLSFNSATEGIISDGKRGFDLYERKEYKRECIVGKGETYKGTKSVTASGIPCQAWNALVPHEPSFLPSSYQGKDLRENYCRNPREEKGGPWCFTTNPNIRHESCGIPQCAEVECMTCNGESYRGPMDHTESGKECQRWDLLKPHKHNFRPERYPLKGLDDNYCRNPNGELRPWCYTLDPETPWEYCAIKTCAHAIVNASDVTTECFKGQGEGYRGTVDVTTNGIQCQRWDSQHPHSHMFTPENFKCKDLKENYCRNPGGEEVPWCFTTDPAVRIGFCLQIPRCQNVTKLPECYSGNGENYRGHDDQTRFGITCSMWDKNTTDTKSRLTSENSPNAGLEKNYCRNPDNDIHGPWCYTDNPLIPWDYCDIHECKSEVVPKPTVPNQEGLKCTTNIHVRIVGGFQAKRREASWMVSIRHRGQHACGGSLIKESWVLTAKHCFRNSEPDLKVYEIWLGVLDVTGKIEEIHKQVRNISQIVRGPKNSYLVMLKLSRPVELNDYVYPIKHPNFGCIVPEKTNCTVYGWGETGISAPAYSDVLKAAYLYVVGNQKCNELHENKITVRPSEICAGGGTEAVGTCGGDYGGPLVCEEYNTKLVQGVIIPSRGCAIPNRPAIFVRVASYSDWIHKVTRSYPVLEFL</sequence>
<keyword evidence="6 18" id="KW-0732">Signal</keyword>
<comment type="similarity">
    <text evidence="16">Belongs to the peptidase S1 family. Plasminogen subfamily.</text>
</comment>
<dbReference type="Ensembl" id="ENSLACT00000025239.1">
    <property type="protein sequence ID" value="ENSLACP00000023353.1"/>
    <property type="gene ID" value="ENSLACG00000018354.2"/>
</dbReference>
<feature type="signal peptide" evidence="18">
    <location>
        <begin position="1"/>
        <end position="18"/>
    </location>
</feature>
<gene>
    <name evidence="22" type="primary">HGF</name>
</gene>
<comment type="subunit">
    <text evidence="12">Dimer of an alpha chain and a beta chain linked by a disulfide bond. Interacts with SRPX2; the interaction increases HGF mitogenic activity.</text>
</comment>
<dbReference type="GO" id="GO:0006508">
    <property type="term" value="P:proteolysis"/>
    <property type="evidence" value="ECO:0007669"/>
    <property type="project" value="InterPro"/>
</dbReference>
<keyword evidence="10" id="KW-0325">Glycoprotein</keyword>
<dbReference type="PIRSF" id="PIRSF500183">
    <property type="entry name" value="Hepatocyte_GF"/>
    <property type="match status" value="1"/>
</dbReference>
<dbReference type="Pfam" id="PF00024">
    <property type="entry name" value="PAN_1"/>
    <property type="match status" value="1"/>
</dbReference>
<dbReference type="InterPro" id="IPR013806">
    <property type="entry name" value="Kringle-like"/>
</dbReference>
<dbReference type="GO" id="GO:0008083">
    <property type="term" value="F:growth factor activity"/>
    <property type="evidence" value="ECO:0007669"/>
    <property type="project" value="UniProtKB-KW"/>
</dbReference>
<dbReference type="SUPFAM" id="SSF57414">
    <property type="entry name" value="Hairpin loop containing domain-like"/>
    <property type="match status" value="1"/>
</dbReference>
<dbReference type="InterPro" id="IPR009003">
    <property type="entry name" value="Peptidase_S1_PA"/>
</dbReference>
<feature type="disulfide bond" evidence="17">
    <location>
        <begin position="338"/>
        <end position="361"/>
    </location>
</feature>
<evidence type="ECO:0000256" key="1">
    <source>
        <dbReference type="ARBA" id="ARBA00004613"/>
    </source>
</evidence>
<accession>M3XKU7</accession>
<dbReference type="EMBL" id="AFYH01016771">
    <property type="status" value="NOT_ANNOTATED_CDS"/>
    <property type="molecule type" value="Genomic_DNA"/>
</dbReference>
<dbReference type="GeneTree" id="ENSGT00940000156019"/>
<dbReference type="SUPFAM" id="SSF57440">
    <property type="entry name" value="Kringle-like"/>
    <property type="match status" value="4"/>
</dbReference>
<dbReference type="EMBL" id="AFYH01016769">
    <property type="status" value="NOT_ANNOTATED_CDS"/>
    <property type="molecule type" value="Genomic_DNA"/>
</dbReference>
<feature type="chain" id="PRO_5004043582" description="Hepatocyte growth factor" evidence="18">
    <location>
        <begin position="19"/>
        <end position="720"/>
    </location>
</feature>
<feature type="disulfide bond" evidence="17">
    <location>
        <begin position="219"/>
        <end position="258"/>
    </location>
</feature>
<dbReference type="PROSITE" id="PS50240">
    <property type="entry name" value="TRYPSIN_DOM"/>
    <property type="match status" value="1"/>
</dbReference>
<dbReference type="FunCoup" id="M3XKU7">
    <property type="interactions" value="702"/>
</dbReference>
<feature type="domain" description="Kringle" evidence="19">
    <location>
        <begin position="375"/>
        <end position="455"/>
    </location>
</feature>
<evidence type="ECO:0000256" key="7">
    <source>
        <dbReference type="ARBA" id="ARBA00022737"/>
    </source>
</evidence>
<evidence type="ECO:0000256" key="2">
    <source>
        <dbReference type="ARBA" id="ARBA00021784"/>
    </source>
</evidence>
<reference evidence="22" key="3">
    <citation type="submission" date="2025-09" db="UniProtKB">
        <authorList>
            <consortium name="Ensembl"/>
        </authorList>
    </citation>
    <scope>IDENTIFICATION</scope>
</reference>
<dbReference type="SMART" id="SM00130">
    <property type="entry name" value="KR"/>
    <property type="match status" value="4"/>
</dbReference>